<dbReference type="PANTHER" id="PTHR42928:SF5">
    <property type="entry name" value="BLR1237 PROTEIN"/>
    <property type="match status" value="1"/>
</dbReference>
<dbReference type="PIRSF" id="PIRSF017082">
    <property type="entry name" value="YflP"/>
    <property type="match status" value="1"/>
</dbReference>
<comment type="similarity">
    <text evidence="1">Belongs to the UPF0065 (bug) family.</text>
</comment>
<feature type="chain" id="PRO_5039664958" evidence="2">
    <location>
        <begin position="20"/>
        <end position="354"/>
    </location>
</feature>
<keyword evidence="4" id="KW-1185">Reference proteome</keyword>
<feature type="signal peptide" evidence="2">
    <location>
        <begin position="1"/>
        <end position="19"/>
    </location>
</feature>
<comment type="caution">
    <text evidence="3">The sequence shown here is derived from an EMBL/GenBank/DDBJ whole genome shotgun (WGS) entry which is preliminary data.</text>
</comment>
<dbReference type="Proteomes" id="UP000306477">
    <property type="component" value="Unassembled WGS sequence"/>
</dbReference>
<gene>
    <name evidence="3" type="ORF">E1I69_18525</name>
</gene>
<dbReference type="RefSeq" id="WP_136381051.1">
    <property type="nucleotide sequence ID" value="NZ_SLUB01000045.1"/>
</dbReference>
<keyword evidence="2" id="KW-0732">Signal</keyword>
<dbReference type="PROSITE" id="PS51257">
    <property type="entry name" value="PROKAR_LIPOPROTEIN"/>
    <property type="match status" value="1"/>
</dbReference>
<dbReference type="InterPro" id="IPR005064">
    <property type="entry name" value="BUG"/>
</dbReference>
<proteinExistence type="inferred from homology"/>
<dbReference type="PANTHER" id="PTHR42928">
    <property type="entry name" value="TRICARBOXYLATE-BINDING PROTEIN"/>
    <property type="match status" value="1"/>
</dbReference>
<organism evidence="3 4">
    <name type="scientific">Bacillus timonensis</name>
    <dbReference type="NCBI Taxonomy" id="1033734"/>
    <lineage>
        <taxon>Bacteria</taxon>
        <taxon>Bacillati</taxon>
        <taxon>Bacillota</taxon>
        <taxon>Bacilli</taxon>
        <taxon>Bacillales</taxon>
        <taxon>Bacillaceae</taxon>
        <taxon>Bacillus</taxon>
    </lineage>
</organism>
<dbReference type="AlphaFoldDB" id="A0A4S3PLX5"/>
<evidence type="ECO:0000256" key="2">
    <source>
        <dbReference type="SAM" id="SignalP"/>
    </source>
</evidence>
<reference evidence="3 4" key="1">
    <citation type="journal article" date="2019" name="Indoor Air">
        <title>Impacts of indoor surface finishes on bacterial viability.</title>
        <authorList>
            <person name="Hu J."/>
            <person name="Maamar S.B."/>
            <person name="Glawe A.J."/>
            <person name="Gottel N."/>
            <person name="Gilbert J.A."/>
            <person name="Hartmann E.M."/>
        </authorList>
    </citation>
    <scope>NUCLEOTIDE SEQUENCE [LARGE SCALE GENOMIC DNA]</scope>
    <source>
        <strain evidence="3 4">AF060A6</strain>
    </source>
</reference>
<dbReference type="CDD" id="cd07012">
    <property type="entry name" value="PBP2_Bug_TTT"/>
    <property type="match status" value="1"/>
</dbReference>
<protein>
    <submittedName>
        <fullName evidence="3">Tripartite tricarboxylate transporter substrate binding protein</fullName>
    </submittedName>
</protein>
<dbReference type="InterPro" id="IPR042100">
    <property type="entry name" value="Bug_dom1"/>
</dbReference>
<evidence type="ECO:0000256" key="1">
    <source>
        <dbReference type="ARBA" id="ARBA00006987"/>
    </source>
</evidence>
<name>A0A4S3PLX5_9BACI</name>
<dbReference type="Gene3D" id="3.40.190.150">
    <property type="entry name" value="Bordetella uptake gene, domain 1"/>
    <property type="match status" value="1"/>
</dbReference>
<dbReference type="Pfam" id="PF03401">
    <property type="entry name" value="TctC"/>
    <property type="match status" value="1"/>
</dbReference>
<dbReference type="SUPFAM" id="SSF53850">
    <property type="entry name" value="Periplasmic binding protein-like II"/>
    <property type="match status" value="1"/>
</dbReference>
<accession>A0A4S3PLX5</accession>
<evidence type="ECO:0000313" key="3">
    <source>
        <dbReference type="EMBL" id="THE10517.1"/>
    </source>
</evidence>
<evidence type="ECO:0000313" key="4">
    <source>
        <dbReference type="Proteomes" id="UP000306477"/>
    </source>
</evidence>
<dbReference type="Gene3D" id="3.40.190.10">
    <property type="entry name" value="Periplasmic binding protein-like II"/>
    <property type="match status" value="1"/>
</dbReference>
<sequence>MKLRALFSLLAVLVMVMLAACSNVGSGNSGAEKEPQKQEETSNGIGGTVTGVVQWAAGGAADTVSRAIAPLVEKELGQSIVVTNKPGATGAIALQYVLDQKSDGRTILFAAENPALYGVLDISHKGFEDLYPINIFSGAMSALIVPKDSKYQTPADLIDDAKANPGKIQMGSTGPGGQPFVVSTMLSEVTGAEFNLVPYDGDGPLVTAVLGKHLDASAVGLTAALESAKAGEIKILALIHNEPLEVEGLGSVVPITDDIPEMDKFLPWGPFYGAWVKNDTPDNIKQELIDAFGKAQQEKDFQDFVKRTNGVSLGLSGDDAVKFWKEWQSKTAWLLHDAGVTKTSPEEFNIEKMH</sequence>
<dbReference type="EMBL" id="SLUB01000045">
    <property type="protein sequence ID" value="THE10517.1"/>
    <property type="molecule type" value="Genomic_DNA"/>
</dbReference>
<dbReference type="OrthoDB" id="8881899at2"/>